<dbReference type="EMBL" id="PDWZ02000011">
    <property type="protein sequence ID" value="KAB2101461.1"/>
    <property type="molecule type" value="Genomic_DNA"/>
</dbReference>
<accession>A0ACB6FAI0</accession>
<proteinExistence type="predicted"/>
<gene>
    <name evidence="1" type="ORF">AG0111_0g10522</name>
</gene>
<protein>
    <submittedName>
        <fullName evidence="1">Uncharacterized protein</fullName>
    </submittedName>
</protein>
<reference evidence="1 2" key="1">
    <citation type="journal article" date="2019" name="bioRxiv">
        <title>Genomics, evolutionary history and diagnostics of the Alternaria alternata species group including apple and Asian pear pathotypes.</title>
        <authorList>
            <person name="Armitage A.D."/>
            <person name="Cockerton H.M."/>
            <person name="Sreenivasaprasad S."/>
            <person name="Woodhall J.W."/>
            <person name="Lane C.R."/>
            <person name="Harrison R.J."/>
            <person name="Clarkson J.P."/>
        </authorList>
    </citation>
    <scope>NUCLEOTIDE SEQUENCE [LARGE SCALE GENOMIC DNA]</scope>
    <source>
        <strain evidence="1 2">FERA 650</strain>
    </source>
</reference>
<name>A0ACB6FAI0_9PLEO</name>
<organism evidence="1 2">
    <name type="scientific">Alternaria gaisen</name>
    <dbReference type="NCBI Taxonomy" id="167740"/>
    <lineage>
        <taxon>Eukaryota</taxon>
        <taxon>Fungi</taxon>
        <taxon>Dikarya</taxon>
        <taxon>Ascomycota</taxon>
        <taxon>Pezizomycotina</taxon>
        <taxon>Dothideomycetes</taxon>
        <taxon>Pleosporomycetidae</taxon>
        <taxon>Pleosporales</taxon>
        <taxon>Pleosporineae</taxon>
        <taxon>Pleosporaceae</taxon>
        <taxon>Alternaria</taxon>
        <taxon>Alternaria sect. Alternaria</taxon>
    </lineage>
</organism>
<evidence type="ECO:0000313" key="2">
    <source>
        <dbReference type="Proteomes" id="UP000293547"/>
    </source>
</evidence>
<sequence length="196" mass="21885">MTVDEAIDDYNRLSPKIFTKLRHRFNWKGQLQGRFDHEAIEDGIRDLLERRGLDKDTLLQDSSTSSCKTFVCATIKQSANTVVFSSYFSRRRGSDLRAVTTIWAAARATSAASSFFDSIETRDEDFVDDATPASNPINEMWTEAHDTFGVRSDGNWRLEDNILCQVSIGTGMPSLKSFGDNLKSVGKALLTIATDT</sequence>
<evidence type="ECO:0000313" key="1">
    <source>
        <dbReference type="EMBL" id="KAB2101461.1"/>
    </source>
</evidence>
<keyword evidence="2" id="KW-1185">Reference proteome</keyword>
<dbReference type="Proteomes" id="UP000293547">
    <property type="component" value="Unassembled WGS sequence"/>
</dbReference>
<comment type="caution">
    <text evidence="1">The sequence shown here is derived from an EMBL/GenBank/DDBJ whole genome shotgun (WGS) entry which is preliminary data.</text>
</comment>